<dbReference type="Proteomes" id="UP001597383">
    <property type="component" value="Unassembled WGS sequence"/>
</dbReference>
<dbReference type="InterPro" id="IPR029063">
    <property type="entry name" value="SAM-dependent_MTases_sf"/>
</dbReference>
<keyword evidence="1" id="KW-0489">Methyltransferase</keyword>
<reference evidence="2" key="1">
    <citation type="journal article" date="2019" name="Int. J. Syst. Evol. Microbiol.">
        <title>The Global Catalogue of Microorganisms (GCM) 10K type strain sequencing project: providing services to taxonomists for standard genome sequencing and annotation.</title>
        <authorList>
            <consortium name="The Broad Institute Genomics Platform"/>
            <consortium name="The Broad Institute Genome Sequencing Center for Infectious Disease"/>
            <person name="Wu L."/>
            <person name="Ma J."/>
        </authorList>
    </citation>
    <scope>NUCLEOTIDE SEQUENCE [LARGE SCALE GENOMIC DNA]</scope>
    <source>
        <strain evidence="2">R28</strain>
    </source>
</reference>
<dbReference type="Pfam" id="PF04445">
    <property type="entry name" value="SAM_MT"/>
    <property type="match status" value="1"/>
</dbReference>
<dbReference type="PANTHER" id="PTHR36112:SF1">
    <property type="entry name" value="RIBOSOMAL RNA SMALL SUBUNIT METHYLTRANSFERASE J"/>
    <property type="match status" value="1"/>
</dbReference>
<dbReference type="EMBL" id="JBHUHQ010000017">
    <property type="protein sequence ID" value="MFD2045279.1"/>
    <property type="molecule type" value="Genomic_DNA"/>
</dbReference>
<sequence>MIITTARRSQSELVSRANKLANSFDLPYIERNGFSIEALKERYKDDIVVVGKDGLIIAPIKKETNIFFHPNLAMVRAKRMLKGEVDPLIQAIKLKEGMSFLDCTLGLASDSIIASIAVGNSGLVIGIEGNLLLYLLAKDGLASFTSGNKNIDQAMRKVQVVHQDHYSFLQQAASDSVDVVYFDPMFQASIDTSSGINSIRGQALFTDISAEVISEAKRVAKKRVVLKDHWKSKRFTQHGFMQLKRKTSLFHYGTIELT</sequence>
<dbReference type="InterPro" id="IPR007536">
    <property type="entry name" value="16SrRNA_methylTrfase_J"/>
</dbReference>
<evidence type="ECO:0000313" key="1">
    <source>
        <dbReference type="EMBL" id="MFD2045279.1"/>
    </source>
</evidence>
<proteinExistence type="predicted"/>
<dbReference type="GO" id="GO:0008168">
    <property type="term" value="F:methyltransferase activity"/>
    <property type="evidence" value="ECO:0007669"/>
    <property type="project" value="UniProtKB-KW"/>
</dbReference>
<comment type="caution">
    <text evidence="1">The sequence shown here is derived from an EMBL/GenBank/DDBJ whole genome shotgun (WGS) entry which is preliminary data.</text>
</comment>
<gene>
    <name evidence="1" type="ORF">ACFSJF_13445</name>
</gene>
<dbReference type="GO" id="GO:0032259">
    <property type="term" value="P:methylation"/>
    <property type="evidence" value="ECO:0007669"/>
    <property type="project" value="UniProtKB-KW"/>
</dbReference>
<dbReference type="PANTHER" id="PTHR36112">
    <property type="entry name" value="RIBOSOMAL RNA SMALL SUBUNIT METHYLTRANSFERASE J"/>
    <property type="match status" value="1"/>
</dbReference>
<dbReference type="SUPFAM" id="SSF53335">
    <property type="entry name" value="S-adenosyl-L-methionine-dependent methyltransferases"/>
    <property type="match status" value="1"/>
</dbReference>
<organism evidence="1 2">
    <name type="scientific">Ornithinibacillus salinisoli</name>
    <dbReference type="NCBI Taxonomy" id="1848459"/>
    <lineage>
        <taxon>Bacteria</taxon>
        <taxon>Bacillati</taxon>
        <taxon>Bacillota</taxon>
        <taxon>Bacilli</taxon>
        <taxon>Bacillales</taxon>
        <taxon>Bacillaceae</taxon>
        <taxon>Ornithinibacillus</taxon>
    </lineage>
</organism>
<accession>A0ABW4W0E6</accession>
<dbReference type="RefSeq" id="WP_377557922.1">
    <property type="nucleotide sequence ID" value="NZ_JBHUHQ010000017.1"/>
</dbReference>
<keyword evidence="1" id="KW-0808">Transferase</keyword>
<protein>
    <submittedName>
        <fullName evidence="1">Class I SAM-dependent methyltransferase</fullName>
        <ecNumber evidence="1">2.1.1.-</ecNumber>
    </submittedName>
</protein>
<evidence type="ECO:0000313" key="2">
    <source>
        <dbReference type="Proteomes" id="UP001597383"/>
    </source>
</evidence>
<name>A0ABW4W0E6_9BACI</name>
<keyword evidence="2" id="KW-1185">Reference proteome</keyword>
<dbReference type="EC" id="2.1.1.-" evidence="1"/>
<dbReference type="Gene3D" id="3.40.50.150">
    <property type="entry name" value="Vaccinia Virus protein VP39"/>
    <property type="match status" value="1"/>
</dbReference>